<dbReference type="Proteomes" id="UP000280346">
    <property type="component" value="Unassembled WGS sequence"/>
</dbReference>
<dbReference type="RefSeq" id="WP_127000538.1">
    <property type="nucleotide sequence ID" value="NZ_JBNPXW010000013.1"/>
</dbReference>
<organism evidence="2 3">
    <name type="scientific">Azospirillum doebereinerae</name>
    <dbReference type="NCBI Taxonomy" id="92933"/>
    <lineage>
        <taxon>Bacteria</taxon>
        <taxon>Pseudomonadati</taxon>
        <taxon>Pseudomonadota</taxon>
        <taxon>Alphaproteobacteria</taxon>
        <taxon>Rhodospirillales</taxon>
        <taxon>Azospirillaceae</taxon>
        <taxon>Azospirillum</taxon>
    </lineage>
</organism>
<dbReference type="EMBL" id="RZIJ01000015">
    <property type="protein sequence ID" value="RUQ68096.1"/>
    <property type="molecule type" value="Genomic_DNA"/>
</dbReference>
<dbReference type="AlphaFoldDB" id="A0A3S0V4Z3"/>
<dbReference type="OrthoDB" id="9757917at2"/>
<reference evidence="2 3" key="1">
    <citation type="submission" date="2018-12" db="EMBL/GenBank/DDBJ databases">
        <authorList>
            <person name="Yang Y."/>
        </authorList>
    </citation>
    <scope>NUCLEOTIDE SEQUENCE [LARGE SCALE GENOMIC DNA]</scope>
    <source>
        <strain evidence="2 3">GSF71</strain>
    </source>
</reference>
<protein>
    <submittedName>
        <fullName evidence="2">DUF3320 domain-containing protein</fullName>
    </submittedName>
</protein>
<evidence type="ECO:0000313" key="2">
    <source>
        <dbReference type="EMBL" id="RUQ68096.1"/>
    </source>
</evidence>
<gene>
    <name evidence="2" type="ORF">EJ913_18440</name>
</gene>
<dbReference type="Pfam" id="PF11784">
    <property type="entry name" value="DUF3320"/>
    <property type="match status" value="1"/>
</dbReference>
<name>A0A3S0V4Z3_9PROT</name>
<keyword evidence="3" id="KW-1185">Reference proteome</keyword>
<accession>A0A3S0V4Z3</accession>
<comment type="caution">
    <text evidence="2">The sequence shown here is derived from an EMBL/GenBank/DDBJ whole genome shotgun (WGS) entry which is preliminary data.</text>
</comment>
<sequence length="160" mass="17838">MSAVNPDAFFDREYTAPLQAMIDHVITVEGPVRDDALARRIARAHGWLRTGSKIRDRVVTLARARFPMVQEEVGTFFWPAGTDQTRWPSFRHPAGDEPRPVDEIALPELVALAWVVKDEGITGEDAITAMARDAGLQKLRAASRDRLRRAWTMASSEGGE</sequence>
<dbReference type="InterPro" id="IPR021754">
    <property type="entry name" value="DUF3320"/>
</dbReference>
<evidence type="ECO:0000259" key="1">
    <source>
        <dbReference type="Pfam" id="PF11784"/>
    </source>
</evidence>
<feature type="domain" description="DUF3320" evidence="1">
    <location>
        <begin position="7"/>
        <end position="56"/>
    </location>
</feature>
<proteinExistence type="predicted"/>
<evidence type="ECO:0000313" key="3">
    <source>
        <dbReference type="Proteomes" id="UP000280346"/>
    </source>
</evidence>